<gene>
    <name evidence="2" type="ORF">RFULGI_LOCUS3441</name>
</gene>
<name>A0A9N9FBU8_9GLOM</name>
<dbReference type="OrthoDB" id="2421987at2759"/>
<dbReference type="AlphaFoldDB" id="A0A9N9FBU8"/>
<protein>
    <submittedName>
        <fullName evidence="2">16564_t:CDS:1</fullName>
    </submittedName>
</protein>
<comment type="similarity">
    <text evidence="1">Belongs to the aldehyde dehydrogenase family.</text>
</comment>
<evidence type="ECO:0000313" key="2">
    <source>
        <dbReference type="EMBL" id="CAG8523004.1"/>
    </source>
</evidence>
<dbReference type="GO" id="GO:0005739">
    <property type="term" value="C:mitochondrion"/>
    <property type="evidence" value="ECO:0007669"/>
    <property type="project" value="TreeGrafter"/>
</dbReference>
<dbReference type="Proteomes" id="UP000789396">
    <property type="component" value="Unassembled WGS sequence"/>
</dbReference>
<dbReference type="EMBL" id="CAJVPZ010003012">
    <property type="protein sequence ID" value="CAG8523004.1"/>
    <property type="molecule type" value="Genomic_DNA"/>
</dbReference>
<organism evidence="2 3">
    <name type="scientific">Racocetra fulgida</name>
    <dbReference type="NCBI Taxonomy" id="60492"/>
    <lineage>
        <taxon>Eukaryota</taxon>
        <taxon>Fungi</taxon>
        <taxon>Fungi incertae sedis</taxon>
        <taxon>Mucoromycota</taxon>
        <taxon>Glomeromycotina</taxon>
        <taxon>Glomeromycetes</taxon>
        <taxon>Diversisporales</taxon>
        <taxon>Gigasporaceae</taxon>
        <taxon>Racocetra</taxon>
    </lineage>
</organism>
<accession>A0A9N9FBU8</accession>
<reference evidence="2" key="1">
    <citation type="submission" date="2021-06" db="EMBL/GenBank/DDBJ databases">
        <authorList>
            <person name="Kallberg Y."/>
            <person name="Tangrot J."/>
            <person name="Rosling A."/>
        </authorList>
    </citation>
    <scope>NUCLEOTIDE SEQUENCE</scope>
    <source>
        <strain evidence="2">IN212</strain>
    </source>
</reference>
<dbReference type="InterPro" id="IPR010061">
    <property type="entry name" value="MeMal-semiAld_DH"/>
</dbReference>
<proteinExistence type="inferred from homology"/>
<dbReference type="GO" id="GO:0004491">
    <property type="term" value="F:methylmalonate-semialdehyde dehydrogenase (acylating, NAD) activity"/>
    <property type="evidence" value="ECO:0007669"/>
    <property type="project" value="InterPro"/>
</dbReference>
<sequence length="128" mass="14814">MLPPSPGKFKSHEELLTHVRTFAKTQGYAVTIKRSRSGSNGEIKNMNLKCDRGGVYRNRLNLTDDSRCRQTASRLLSCQFELFAIKHDNFWILEIVEPGYNHEASDMLGHLIIQRLNTKQREQVQRIN</sequence>
<keyword evidence="3" id="KW-1185">Reference proteome</keyword>
<dbReference type="PANTHER" id="PTHR43866">
    <property type="entry name" value="MALONATE-SEMIALDEHYDE DEHYDROGENASE"/>
    <property type="match status" value="1"/>
</dbReference>
<dbReference type="GO" id="GO:0006210">
    <property type="term" value="P:thymine catabolic process"/>
    <property type="evidence" value="ECO:0007669"/>
    <property type="project" value="TreeGrafter"/>
</dbReference>
<dbReference type="PANTHER" id="PTHR43866:SF3">
    <property type="entry name" value="METHYLMALONATE-SEMIALDEHYDE DEHYDROGENASE [ACYLATING], MITOCHONDRIAL"/>
    <property type="match status" value="1"/>
</dbReference>
<evidence type="ECO:0000256" key="1">
    <source>
        <dbReference type="ARBA" id="ARBA00009986"/>
    </source>
</evidence>
<evidence type="ECO:0000313" key="3">
    <source>
        <dbReference type="Proteomes" id="UP000789396"/>
    </source>
</evidence>
<comment type="caution">
    <text evidence="2">The sequence shown here is derived from an EMBL/GenBank/DDBJ whole genome shotgun (WGS) entry which is preliminary data.</text>
</comment>
<dbReference type="GO" id="GO:0006574">
    <property type="term" value="P:L-valine catabolic process"/>
    <property type="evidence" value="ECO:0007669"/>
    <property type="project" value="TreeGrafter"/>
</dbReference>